<dbReference type="STRING" id="633813.SAMN04488087_1420"/>
<feature type="active site" description="For glutaminase activity" evidence="7">
    <location>
        <position position="113"/>
    </location>
</feature>
<dbReference type="GO" id="GO:0008795">
    <property type="term" value="F:NAD+ synthase activity"/>
    <property type="evidence" value="ECO:0007669"/>
    <property type="project" value="UniProtKB-UniRule"/>
</dbReference>
<dbReference type="InterPro" id="IPR014445">
    <property type="entry name" value="Gln-dep_NAD_synthase"/>
</dbReference>
<feature type="binding site" evidence="7">
    <location>
        <position position="402"/>
    </location>
    <ligand>
        <name>ATP</name>
        <dbReference type="ChEBI" id="CHEBI:30616"/>
    </ligand>
</feature>
<comment type="function">
    <text evidence="7">Catalyzes the ATP-dependent amidation of deamido-NAD to form NAD. Uses L-glutamine as a nitrogen source.</text>
</comment>
<evidence type="ECO:0000256" key="5">
    <source>
        <dbReference type="ARBA" id="ARBA00022840"/>
    </source>
</evidence>
<dbReference type="EMBL" id="FRAU01000004">
    <property type="protein sequence ID" value="SHK57039.1"/>
    <property type="molecule type" value="Genomic_DNA"/>
</dbReference>
<dbReference type="InterPro" id="IPR003010">
    <property type="entry name" value="C-N_Hydrolase"/>
</dbReference>
<comment type="caution">
    <text evidence="7">Lacks conserved residue(s) required for the propagation of feature annotation.</text>
</comment>
<accession>A0A1M6TJF5</accession>
<gene>
    <name evidence="7" type="primary">nadE</name>
    <name evidence="12" type="ORF">SAMN04488087_1420</name>
</gene>
<dbReference type="Pfam" id="PF02540">
    <property type="entry name" value="NAD_synthase"/>
    <property type="match status" value="1"/>
</dbReference>
<evidence type="ECO:0000256" key="3">
    <source>
        <dbReference type="ARBA" id="ARBA00022598"/>
    </source>
</evidence>
<dbReference type="GO" id="GO:0005524">
    <property type="term" value="F:ATP binding"/>
    <property type="evidence" value="ECO:0007669"/>
    <property type="project" value="UniProtKB-UniRule"/>
</dbReference>
<dbReference type="EC" id="6.3.5.1" evidence="7 8"/>
<dbReference type="OrthoDB" id="9803818at2"/>
<dbReference type="InterPro" id="IPR000132">
    <property type="entry name" value="Nitrilase/CN_hydratase_CS"/>
</dbReference>
<dbReference type="GO" id="GO:0009435">
    <property type="term" value="P:NAD+ biosynthetic process"/>
    <property type="evidence" value="ECO:0007669"/>
    <property type="project" value="UniProtKB-UniRule"/>
</dbReference>
<evidence type="ECO:0000256" key="7">
    <source>
        <dbReference type="HAMAP-Rule" id="MF_02090"/>
    </source>
</evidence>
<dbReference type="RefSeq" id="WP_072715281.1">
    <property type="nucleotide sequence ID" value="NZ_FRAU01000004.1"/>
</dbReference>
<evidence type="ECO:0000256" key="9">
    <source>
        <dbReference type="PROSITE-ProRule" id="PRU10139"/>
    </source>
</evidence>
<feature type="binding site" evidence="7">
    <location>
        <position position="186"/>
    </location>
    <ligand>
        <name>L-glutamine</name>
        <dbReference type="ChEBI" id="CHEBI:58359"/>
    </ligand>
</feature>
<feature type="binding site" evidence="7">
    <location>
        <position position="407"/>
    </location>
    <ligand>
        <name>deamido-NAD(+)</name>
        <dbReference type="ChEBI" id="CHEBI:58437"/>
        <note>ligand shared between two neighboring subunits</note>
    </ligand>
</feature>
<dbReference type="Gene3D" id="3.60.110.10">
    <property type="entry name" value="Carbon-nitrogen hydrolase"/>
    <property type="match status" value="1"/>
</dbReference>
<feature type="binding site" evidence="7">
    <location>
        <position position="378"/>
    </location>
    <ligand>
        <name>deamido-NAD(+)</name>
        <dbReference type="ChEBI" id="CHEBI:58437"/>
        <note>ligand shared between two neighboring subunits</note>
    </ligand>
</feature>
<feature type="domain" description="CN hydrolase" evidence="11">
    <location>
        <begin position="1"/>
        <end position="256"/>
    </location>
</feature>
<protein>
    <recommendedName>
        <fullName evidence="7 8">Glutamine-dependent NAD(+) synthetase</fullName>
        <ecNumber evidence="7 8">6.3.5.1</ecNumber>
    </recommendedName>
    <alternativeName>
        <fullName evidence="7 8">NAD(+) synthase [glutamine-hydrolyzing]</fullName>
    </alternativeName>
</protein>
<dbReference type="Pfam" id="PF00795">
    <property type="entry name" value="CN_hydrolase"/>
    <property type="match status" value="1"/>
</dbReference>
<comment type="similarity">
    <text evidence="10">Belongs to the NAD synthetase family.</text>
</comment>
<dbReference type="AlphaFoldDB" id="A0A1M6TJF5"/>
<dbReference type="PROSITE" id="PS00920">
    <property type="entry name" value="NITRIL_CHT_1"/>
    <property type="match status" value="1"/>
</dbReference>
<evidence type="ECO:0000256" key="2">
    <source>
        <dbReference type="ARBA" id="ARBA00007145"/>
    </source>
</evidence>
<dbReference type="NCBIfam" id="TIGR00552">
    <property type="entry name" value="nadE"/>
    <property type="match status" value="1"/>
</dbReference>
<feature type="binding site" evidence="7">
    <location>
        <begin position="295"/>
        <end position="302"/>
    </location>
    <ligand>
        <name>ATP</name>
        <dbReference type="ChEBI" id="CHEBI:30616"/>
    </ligand>
</feature>
<dbReference type="Gene3D" id="3.40.50.620">
    <property type="entry name" value="HUPs"/>
    <property type="match status" value="1"/>
</dbReference>
<dbReference type="GO" id="GO:0000257">
    <property type="term" value="F:nitrilase activity"/>
    <property type="evidence" value="ECO:0007669"/>
    <property type="project" value="UniProtKB-ARBA"/>
</dbReference>
<comment type="pathway">
    <text evidence="1 7 8">Cofactor biosynthesis; NAD(+) biosynthesis; NAD(+) from deamido-NAD(+) (L-Gln route): step 1/1.</text>
</comment>
<name>A0A1M6TJF5_9BACT</name>
<dbReference type="PANTHER" id="PTHR23090:SF9">
    <property type="entry name" value="GLUTAMINE-DEPENDENT NAD(+) SYNTHETASE"/>
    <property type="match status" value="1"/>
</dbReference>
<keyword evidence="3 7" id="KW-0436">Ligase</keyword>
<dbReference type="GO" id="GO:0005737">
    <property type="term" value="C:cytoplasm"/>
    <property type="evidence" value="ECO:0007669"/>
    <property type="project" value="InterPro"/>
</dbReference>
<dbReference type="CDD" id="cd00553">
    <property type="entry name" value="NAD_synthase"/>
    <property type="match status" value="1"/>
</dbReference>
<evidence type="ECO:0000256" key="4">
    <source>
        <dbReference type="ARBA" id="ARBA00022741"/>
    </source>
</evidence>
<keyword evidence="13" id="KW-1185">Reference proteome</keyword>
<dbReference type="NCBIfam" id="NF010588">
    <property type="entry name" value="PRK13981.1"/>
    <property type="match status" value="1"/>
</dbReference>
<dbReference type="GO" id="GO:0003952">
    <property type="term" value="F:NAD+ synthase (glutamine-hydrolyzing) activity"/>
    <property type="evidence" value="ECO:0007669"/>
    <property type="project" value="UniProtKB-UniRule"/>
</dbReference>
<dbReference type="CDD" id="cd07570">
    <property type="entry name" value="GAT_Gln-NAD-synth"/>
    <property type="match status" value="1"/>
</dbReference>
<keyword evidence="6 7" id="KW-0520">NAD</keyword>
<evidence type="ECO:0000259" key="11">
    <source>
        <dbReference type="PROSITE" id="PS50263"/>
    </source>
</evidence>
<dbReference type="PIRSF" id="PIRSF006630">
    <property type="entry name" value="NADS_GAT"/>
    <property type="match status" value="1"/>
</dbReference>
<dbReference type="HAMAP" id="MF_02090">
    <property type="entry name" value="NadE_glutamine_dep"/>
    <property type="match status" value="1"/>
</dbReference>
<feature type="active site" description="Nucleophile; for glutaminase activity" evidence="7">
    <location>
        <position position="149"/>
    </location>
</feature>
<evidence type="ECO:0000313" key="13">
    <source>
        <dbReference type="Proteomes" id="UP000185812"/>
    </source>
</evidence>
<evidence type="ECO:0000256" key="8">
    <source>
        <dbReference type="PIRNR" id="PIRNR006630"/>
    </source>
</evidence>
<dbReference type="PROSITE" id="PS50263">
    <property type="entry name" value="CN_HYDROLASE"/>
    <property type="match status" value="1"/>
</dbReference>
<dbReference type="UniPathway" id="UPA00253">
    <property type="reaction ID" value="UER00334"/>
</dbReference>
<proteinExistence type="inferred from homology"/>
<feature type="binding site" evidence="7">
    <location>
        <position position="119"/>
    </location>
    <ligand>
        <name>L-glutamine</name>
        <dbReference type="ChEBI" id="CHEBI:58359"/>
    </ligand>
</feature>
<evidence type="ECO:0000256" key="1">
    <source>
        <dbReference type="ARBA" id="ARBA00005188"/>
    </source>
</evidence>
<reference evidence="13" key="1">
    <citation type="submission" date="2016-11" db="EMBL/GenBank/DDBJ databases">
        <authorList>
            <person name="Varghese N."/>
            <person name="Submissions S."/>
        </authorList>
    </citation>
    <scope>NUCLEOTIDE SEQUENCE [LARGE SCALE GENOMIC DNA]</scope>
    <source>
        <strain evidence="13">DSM 22212</strain>
    </source>
</reference>
<dbReference type="SUPFAM" id="SSF56317">
    <property type="entry name" value="Carbon-nitrogen hydrolase"/>
    <property type="match status" value="1"/>
</dbReference>
<evidence type="ECO:0000313" key="12">
    <source>
        <dbReference type="EMBL" id="SHK57039.1"/>
    </source>
</evidence>
<feature type="binding site" evidence="7">
    <location>
        <position position="520"/>
    </location>
    <ligand>
        <name>deamido-NAD(+)</name>
        <dbReference type="ChEBI" id="CHEBI:58437"/>
        <note>ligand shared between two neighboring subunits</note>
    </ligand>
</feature>
<dbReference type="Proteomes" id="UP000185812">
    <property type="component" value="Unassembled WGS sequence"/>
</dbReference>
<dbReference type="GO" id="GO:0004359">
    <property type="term" value="F:glutaminase activity"/>
    <property type="evidence" value="ECO:0007669"/>
    <property type="project" value="InterPro"/>
</dbReference>
<comment type="catalytic activity">
    <reaction evidence="7 8">
        <text>deamido-NAD(+) + L-glutamine + ATP + H2O = L-glutamate + AMP + diphosphate + NAD(+) + H(+)</text>
        <dbReference type="Rhea" id="RHEA:24384"/>
        <dbReference type="ChEBI" id="CHEBI:15377"/>
        <dbReference type="ChEBI" id="CHEBI:15378"/>
        <dbReference type="ChEBI" id="CHEBI:29985"/>
        <dbReference type="ChEBI" id="CHEBI:30616"/>
        <dbReference type="ChEBI" id="CHEBI:33019"/>
        <dbReference type="ChEBI" id="CHEBI:57540"/>
        <dbReference type="ChEBI" id="CHEBI:58359"/>
        <dbReference type="ChEBI" id="CHEBI:58437"/>
        <dbReference type="ChEBI" id="CHEBI:456215"/>
        <dbReference type="EC" id="6.3.5.1"/>
    </reaction>
</comment>
<comment type="similarity">
    <text evidence="2 7 8">In the C-terminal section; belongs to the NAD synthetase family.</text>
</comment>
<feature type="active site" description="Proton acceptor; for glutaminase activity" evidence="7">
    <location>
        <position position="41"/>
    </location>
</feature>
<evidence type="ECO:0000256" key="10">
    <source>
        <dbReference type="RuleBase" id="RU003811"/>
    </source>
</evidence>
<keyword evidence="5 7" id="KW-0067">ATP-binding</keyword>
<dbReference type="InterPro" id="IPR003694">
    <property type="entry name" value="NAD_synthase"/>
</dbReference>
<keyword evidence="4 7" id="KW-0547">Nucleotide-binding</keyword>
<sequence length="571" mass="63705">MKIALVQLNPIVGDLQGNRRKIVDYAHQAYRQGAELVIFPEMCVAGYPPQDLLDMPAFIEAIAHTVETIALEVPPDLGVILGAPIRNENPVGKRLFNAALLLEGGRVVARVTKRLLPTYDVFDEYRYFEPGPPQPVVHWRGLRIGLHICEDMWNNEDWAPYHLYDENPIDELATQGLDLFVNISASPFSLGKHDERSRIIEGICREHSVPFVYVNQVGANTELIFDGDSRVHAPDGSILLCAPSFQEALLLWDTDASYAPYVHQRTDIEDLHDALVLGIRDYFYKTGAFEKVVLGLSGGIDSAVTCALAVAALGPERVVGVAMPSKYSSPESVEDARQLAENLGITFHVIPIMPAVEAFREMLAPVFDDLPEDVTEENIQARARGVTLMALSNKFRYLLLSTGNKSEMAVGYVTLYGDTNGGLAVLADVYKTQVYRLARYINARAGRYVIPERILTKPPSAELRPGQKDTDTLPPYEVLDVILQHYIEHREEVDEIVAATGFDRALVADILGRVDRNEYKRRQTPPGLRVTGKAFGIGRRLPIVMRWNRTVLEEVRRNHTAALQTQSERSA</sequence>
<dbReference type="InterPro" id="IPR036526">
    <property type="entry name" value="C-N_Hydrolase_sf"/>
</dbReference>
<dbReference type="InterPro" id="IPR014729">
    <property type="entry name" value="Rossmann-like_a/b/a_fold"/>
</dbReference>
<dbReference type="InterPro" id="IPR022310">
    <property type="entry name" value="NAD/GMP_synthase"/>
</dbReference>
<dbReference type="SUPFAM" id="SSF52402">
    <property type="entry name" value="Adenine nucleotide alpha hydrolases-like"/>
    <property type="match status" value="1"/>
</dbReference>
<organism evidence="12 13">
    <name type="scientific">Rhodothermus profundi</name>
    <dbReference type="NCBI Taxonomy" id="633813"/>
    <lineage>
        <taxon>Bacteria</taxon>
        <taxon>Pseudomonadati</taxon>
        <taxon>Rhodothermota</taxon>
        <taxon>Rhodothermia</taxon>
        <taxon>Rhodothermales</taxon>
        <taxon>Rhodothermaceae</taxon>
        <taxon>Rhodothermus</taxon>
    </lineage>
</organism>
<dbReference type="FunFam" id="3.40.50.620:FF:000106">
    <property type="entry name" value="Glutamine-dependent NAD(+) synthetase"/>
    <property type="match status" value="1"/>
</dbReference>
<evidence type="ECO:0000256" key="6">
    <source>
        <dbReference type="ARBA" id="ARBA00023027"/>
    </source>
</evidence>
<dbReference type="PANTHER" id="PTHR23090">
    <property type="entry name" value="NH 3 /GLUTAMINE-DEPENDENT NAD + SYNTHETASE"/>
    <property type="match status" value="1"/>
</dbReference>
<feature type="binding site" evidence="7">
    <location>
        <position position="192"/>
    </location>
    <ligand>
        <name>L-glutamine</name>
        <dbReference type="ChEBI" id="CHEBI:58359"/>
    </ligand>
</feature>
<feature type="active site" description="Proton acceptor" evidence="9">
    <location>
        <position position="41"/>
    </location>
</feature>